<sequence>MESTGLCLRSPSHTSLLCSARLFTQNPNRFQISWCFAKKSGASAKKMAATTPAATTTSFGFKNLLETVLVDVQKAENRPLNVPLIAPFTIASSRLDKVENVAIRVELSNGSVGWGEAPILPFVTAEDQPTAMAKAAEACQFLRRTPALTLGSMLGEIAGILPGHEFASVRAGVEMALIDAVANSIRVPLWRLFGGASNTIATDITIPIVCPTEAAKLASKYRKEGFKTLKLKVGKNLNADIEVLQAIRVAHPESVFILDANEGYNPKKAVEVLEKLHEMGVTPVLFEQPVHRDDWEGLGYVSNIARDRYGVSVAADESCRSLDDVYRIVEGNLANVINIKLSKVGVMGALNIIEVAKAAGLNLMIGGMVETRLAMGFAGHLAAGLGCFKFIDLDTPLLLSEDPVLEGYEVSGATYKFTNARGQGGFLHWDNIAW</sequence>
<dbReference type="EMBL" id="CM039428">
    <property type="protein sequence ID" value="KAI4350957.1"/>
    <property type="molecule type" value="Genomic_DNA"/>
</dbReference>
<gene>
    <name evidence="1" type="ORF">L6164_005359</name>
</gene>
<proteinExistence type="predicted"/>
<organism evidence="1 2">
    <name type="scientific">Bauhinia variegata</name>
    <name type="common">Purple orchid tree</name>
    <name type="synonym">Phanera variegata</name>
    <dbReference type="NCBI Taxonomy" id="167791"/>
    <lineage>
        <taxon>Eukaryota</taxon>
        <taxon>Viridiplantae</taxon>
        <taxon>Streptophyta</taxon>
        <taxon>Embryophyta</taxon>
        <taxon>Tracheophyta</taxon>
        <taxon>Spermatophyta</taxon>
        <taxon>Magnoliopsida</taxon>
        <taxon>eudicotyledons</taxon>
        <taxon>Gunneridae</taxon>
        <taxon>Pentapetalae</taxon>
        <taxon>rosids</taxon>
        <taxon>fabids</taxon>
        <taxon>Fabales</taxon>
        <taxon>Fabaceae</taxon>
        <taxon>Cercidoideae</taxon>
        <taxon>Cercideae</taxon>
        <taxon>Bauhiniinae</taxon>
        <taxon>Bauhinia</taxon>
    </lineage>
</organism>
<reference evidence="1 2" key="1">
    <citation type="journal article" date="2022" name="DNA Res.">
        <title>Chromosomal-level genome assembly of the orchid tree Bauhinia variegata (Leguminosae; Cercidoideae) supports the allotetraploid origin hypothesis of Bauhinia.</title>
        <authorList>
            <person name="Zhong Y."/>
            <person name="Chen Y."/>
            <person name="Zheng D."/>
            <person name="Pang J."/>
            <person name="Liu Y."/>
            <person name="Luo S."/>
            <person name="Meng S."/>
            <person name="Qian L."/>
            <person name="Wei D."/>
            <person name="Dai S."/>
            <person name="Zhou R."/>
        </authorList>
    </citation>
    <scope>NUCLEOTIDE SEQUENCE [LARGE SCALE GENOMIC DNA]</scope>
    <source>
        <strain evidence="1">BV-YZ2020</strain>
    </source>
</reference>
<dbReference type="Proteomes" id="UP000828941">
    <property type="component" value="Chromosome 3"/>
</dbReference>
<name>A0ACB9PT64_BAUVA</name>
<evidence type="ECO:0000313" key="1">
    <source>
        <dbReference type="EMBL" id="KAI4350957.1"/>
    </source>
</evidence>
<accession>A0ACB9PT64</accession>
<keyword evidence="2" id="KW-1185">Reference proteome</keyword>
<evidence type="ECO:0000313" key="2">
    <source>
        <dbReference type="Proteomes" id="UP000828941"/>
    </source>
</evidence>
<protein>
    <submittedName>
        <fullName evidence="1">Uncharacterized protein</fullName>
    </submittedName>
</protein>
<comment type="caution">
    <text evidence="1">The sequence shown here is derived from an EMBL/GenBank/DDBJ whole genome shotgun (WGS) entry which is preliminary data.</text>
</comment>